<accession>A0A410WPQ7</accession>
<feature type="region of interest" description="Disordered" evidence="1">
    <location>
        <begin position="134"/>
        <end position="155"/>
    </location>
</feature>
<name>A0A410WPQ7_9BACL</name>
<evidence type="ECO:0000313" key="2">
    <source>
        <dbReference type="EMBL" id="MCY9597319.1"/>
    </source>
</evidence>
<dbReference type="Proteomes" id="UP001527202">
    <property type="component" value="Unassembled WGS sequence"/>
</dbReference>
<sequence length="170" mass="18518">MEKQGRFSQKTAVLLERVRRLGLSDEVLLVSAASGDVKPLQEVSGDDSSYEDFFVYGETHGEQIAEGIRNGYRMKFNTTGGLQSWLKERLGREAETDFAMSVGRIEGLALAADEAEVLRSSLAPNWLMLEVPSAGEGADKAPENEDAPTLPASGETGTYSLVLKFLSEKE</sequence>
<dbReference type="KEGG" id="pchi:PC41400_00840"/>
<dbReference type="EMBL" id="JAMDMJ010000018">
    <property type="protein sequence ID" value="MCY9597319.1"/>
    <property type="molecule type" value="Genomic_DNA"/>
</dbReference>
<gene>
    <name evidence="2" type="ORF">M5X16_16280</name>
    <name evidence="3" type="ORF">PC41400_00840</name>
</gene>
<dbReference type="GeneID" id="95373361"/>
<evidence type="ECO:0000313" key="3">
    <source>
        <dbReference type="EMBL" id="QAV16321.1"/>
    </source>
</evidence>
<dbReference type="Proteomes" id="UP000288943">
    <property type="component" value="Chromosome"/>
</dbReference>
<dbReference type="EMBL" id="CP026520">
    <property type="protein sequence ID" value="QAV16321.1"/>
    <property type="molecule type" value="Genomic_DNA"/>
</dbReference>
<reference evidence="3 4" key="1">
    <citation type="submission" date="2018-01" db="EMBL/GenBank/DDBJ databases">
        <title>The whole genome sequencing and assembly of Paenibacillus chitinolyticus KCCM 41400 strain.</title>
        <authorList>
            <person name="Kim J.-Y."/>
            <person name="Park M.-K."/>
            <person name="Lee Y.-J."/>
            <person name="Yi H."/>
            <person name="Bahn Y.-S."/>
            <person name="Kim J.F."/>
            <person name="Lee D.-W."/>
        </authorList>
    </citation>
    <scope>NUCLEOTIDE SEQUENCE [LARGE SCALE GENOMIC DNA]</scope>
    <source>
        <strain evidence="3 4">KCCM 41400</strain>
    </source>
</reference>
<evidence type="ECO:0000256" key="1">
    <source>
        <dbReference type="SAM" id="MobiDB-lite"/>
    </source>
</evidence>
<keyword evidence="5" id="KW-1185">Reference proteome</keyword>
<evidence type="ECO:0000313" key="4">
    <source>
        <dbReference type="Proteomes" id="UP000288943"/>
    </source>
</evidence>
<dbReference type="OrthoDB" id="2657532at2"/>
<evidence type="ECO:0000313" key="5">
    <source>
        <dbReference type="Proteomes" id="UP001527202"/>
    </source>
</evidence>
<proteinExistence type="predicted"/>
<dbReference type="RefSeq" id="WP_042231420.1">
    <property type="nucleotide sequence ID" value="NZ_CP026520.1"/>
</dbReference>
<organism evidence="3 4">
    <name type="scientific">Paenibacillus chitinolyticus</name>
    <dbReference type="NCBI Taxonomy" id="79263"/>
    <lineage>
        <taxon>Bacteria</taxon>
        <taxon>Bacillati</taxon>
        <taxon>Bacillota</taxon>
        <taxon>Bacilli</taxon>
        <taxon>Bacillales</taxon>
        <taxon>Paenibacillaceae</taxon>
        <taxon>Paenibacillus</taxon>
    </lineage>
</organism>
<reference evidence="2 5" key="2">
    <citation type="submission" date="2022-05" db="EMBL/GenBank/DDBJ databases">
        <title>Genome Sequencing of Bee-Associated Microbes.</title>
        <authorList>
            <person name="Dunlap C."/>
        </authorList>
    </citation>
    <scope>NUCLEOTIDE SEQUENCE [LARGE SCALE GENOMIC DNA]</scope>
    <source>
        <strain evidence="2 5">NRRL B-23120</strain>
    </source>
</reference>
<dbReference type="AlphaFoldDB" id="A0A410WPQ7"/>
<protein>
    <submittedName>
        <fullName evidence="3">Uncharacterized protein</fullName>
    </submittedName>
</protein>